<evidence type="ECO:0000256" key="9">
    <source>
        <dbReference type="ARBA" id="ARBA00023034"/>
    </source>
</evidence>
<organism evidence="16 17">
    <name type="scientific">Danaus chrysippus</name>
    <name type="common">African queen</name>
    <dbReference type="NCBI Taxonomy" id="151541"/>
    <lineage>
        <taxon>Eukaryota</taxon>
        <taxon>Metazoa</taxon>
        <taxon>Ecdysozoa</taxon>
        <taxon>Arthropoda</taxon>
        <taxon>Hexapoda</taxon>
        <taxon>Insecta</taxon>
        <taxon>Pterygota</taxon>
        <taxon>Neoptera</taxon>
        <taxon>Endopterygota</taxon>
        <taxon>Lepidoptera</taxon>
        <taxon>Glossata</taxon>
        <taxon>Ditrysia</taxon>
        <taxon>Papilionoidea</taxon>
        <taxon>Nymphalidae</taxon>
        <taxon>Danainae</taxon>
        <taxon>Danaini</taxon>
        <taxon>Danaina</taxon>
        <taxon>Danaus</taxon>
        <taxon>Anosia</taxon>
    </lineage>
</organism>
<evidence type="ECO:0000256" key="1">
    <source>
        <dbReference type="ARBA" id="ARBA00004447"/>
    </source>
</evidence>
<dbReference type="PANTHER" id="PTHR48438">
    <property type="entry name" value="ALPHA-(1,3)-FUCOSYLTRANSFERASE C-RELATED"/>
    <property type="match status" value="1"/>
</dbReference>
<evidence type="ECO:0000256" key="5">
    <source>
        <dbReference type="ARBA" id="ARBA00022679"/>
    </source>
</evidence>
<dbReference type="Proteomes" id="UP000789524">
    <property type="component" value="Unassembled WGS sequence"/>
</dbReference>
<proteinExistence type="inferred from homology"/>
<evidence type="ECO:0000256" key="8">
    <source>
        <dbReference type="ARBA" id="ARBA00022989"/>
    </source>
</evidence>
<evidence type="ECO:0000256" key="4">
    <source>
        <dbReference type="ARBA" id="ARBA00022676"/>
    </source>
</evidence>
<sequence>MEITSLYISSPENFQKPTTEKSSDRDREKKETIRYILIWTEKNVKPLINLGEGRTVFIEKKCKWSNCYVTDDRNLLGDYTEFEAIIFGGTQLYLLRYKNDLPKRRDPNQKYIYATLESAAGYPVCTSFWNNFFNTTWTYRLDSTLFWPYFIIEDNNNITVGPKKNIIWKNISNMDPIDKDLKATIGLKSKAAAWFVSNCNTVSLREHFVKQLEEQMIVYGLELDVYGDCGKLQCSQINMKGCETMLQRNYYFYLAFENALSEDYVTEKILHALRYDTVPIVFGGANYTRFDTKY</sequence>
<name>A0A8J2MF91_9NEOP</name>
<feature type="compositionally biased region" description="Basic and acidic residues" evidence="13">
    <location>
        <begin position="18"/>
        <end position="27"/>
    </location>
</feature>
<reference evidence="16" key="1">
    <citation type="submission" date="2021-09" db="EMBL/GenBank/DDBJ databases">
        <authorList>
            <person name="Martin H S."/>
        </authorList>
    </citation>
    <scope>NUCLEOTIDE SEQUENCE</scope>
</reference>
<evidence type="ECO:0000256" key="2">
    <source>
        <dbReference type="ARBA" id="ARBA00004922"/>
    </source>
</evidence>
<feature type="domain" description="Fucosyltransferase N-terminal" evidence="15">
    <location>
        <begin position="34"/>
        <end position="149"/>
    </location>
</feature>
<evidence type="ECO:0000256" key="3">
    <source>
        <dbReference type="ARBA" id="ARBA00008919"/>
    </source>
</evidence>
<evidence type="ECO:0000256" key="13">
    <source>
        <dbReference type="SAM" id="MobiDB-lite"/>
    </source>
</evidence>
<dbReference type="EC" id="2.4.1.-" evidence="12"/>
<dbReference type="InterPro" id="IPR031481">
    <property type="entry name" value="Glyco_tran_10_N"/>
</dbReference>
<dbReference type="PANTHER" id="PTHR48438:SF1">
    <property type="entry name" value="ALPHA-(1,3)-FUCOSYLTRANSFERASE C-RELATED"/>
    <property type="match status" value="1"/>
</dbReference>
<keyword evidence="11" id="KW-0325">Glycoprotein</keyword>
<comment type="caution">
    <text evidence="16">The sequence shown here is derived from an EMBL/GenBank/DDBJ whole genome shotgun (WGS) entry which is preliminary data.</text>
</comment>
<keyword evidence="5 12" id="KW-0808">Transferase</keyword>
<keyword evidence="17" id="KW-1185">Reference proteome</keyword>
<feature type="compositionally biased region" description="Polar residues" evidence="13">
    <location>
        <begin position="1"/>
        <end position="17"/>
    </location>
</feature>
<evidence type="ECO:0000256" key="12">
    <source>
        <dbReference type="RuleBase" id="RU003832"/>
    </source>
</evidence>
<keyword evidence="7" id="KW-0735">Signal-anchor</keyword>
<evidence type="ECO:0000313" key="17">
    <source>
        <dbReference type="Proteomes" id="UP000789524"/>
    </source>
</evidence>
<keyword evidence="8" id="KW-1133">Transmembrane helix</keyword>
<keyword evidence="4 12" id="KW-0328">Glycosyltransferase</keyword>
<keyword evidence="9 12" id="KW-0333">Golgi apparatus</keyword>
<dbReference type="Pfam" id="PF17039">
    <property type="entry name" value="Glyco_tran_10_N"/>
    <property type="match status" value="1"/>
</dbReference>
<evidence type="ECO:0000313" key="16">
    <source>
        <dbReference type="EMBL" id="CAG9558442.1"/>
    </source>
</evidence>
<dbReference type="EMBL" id="CAKASE010000043">
    <property type="protein sequence ID" value="CAG9558442.1"/>
    <property type="molecule type" value="Genomic_DNA"/>
</dbReference>
<dbReference type="GO" id="GO:0032580">
    <property type="term" value="C:Golgi cisterna membrane"/>
    <property type="evidence" value="ECO:0007669"/>
    <property type="project" value="UniProtKB-SubCell"/>
</dbReference>
<dbReference type="SUPFAM" id="SSF53756">
    <property type="entry name" value="UDP-Glycosyltransferase/glycogen phosphorylase"/>
    <property type="match status" value="1"/>
</dbReference>
<gene>
    <name evidence="16" type="ORF">DCHRY22_LOCUS559</name>
</gene>
<evidence type="ECO:0000259" key="15">
    <source>
        <dbReference type="Pfam" id="PF17039"/>
    </source>
</evidence>
<keyword evidence="6 12" id="KW-0812">Transmembrane</keyword>
<protein>
    <recommendedName>
        <fullName evidence="12">Fucosyltransferase</fullName>
        <ecNumber evidence="12">2.4.1.-</ecNumber>
    </recommendedName>
</protein>
<evidence type="ECO:0000256" key="10">
    <source>
        <dbReference type="ARBA" id="ARBA00023136"/>
    </source>
</evidence>
<dbReference type="InterPro" id="IPR001503">
    <property type="entry name" value="Glyco_trans_10"/>
</dbReference>
<dbReference type="Pfam" id="PF00852">
    <property type="entry name" value="Glyco_transf_10"/>
    <property type="match status" value="1"/>
</dbReference>
<feature type="region of interest" description="Disordered" evidence="13">
    <location>
        <begin position="1"/>
        <end position="27"/>
    </location>
</feature>
<dbReference type="AlphaFoldDB" id="A0A8J2MF91"/>
<evidence type="ECO:0000259" key="14">
    <source>
        <dbReference type="Pfam" id="PF00852"/>
    </source>
</evidence>
<dbReference type="InterPro" id="IPR038577">
    <property type="entry name" value="GT10-like_C_sf"/>
</dbReference>
<feature type="domain" description="Fucosyltransferase C-terminal" evidence="14">
    <location>
        <begin position="188"/>
        <end position="290"/>
    </location>
</feature>
<evidence type="ECO:0000256" key="11">
    <source>
        <dbReference type="ARBA" id="ARBA00023180"/>
    </source>
</evidence>
<comment type="subcellular location">
    <subcellularLocation>
        <location evidence="1 12">Golgi apparatus</location>
        <location evidence="1 12">Golgi stack membrane</location>
        <topology evidence="1 12">Single-pass type II membrane protein</topology>
    </subcellularLocation>
</comment>
<dbReference type="GO" id="GO:0008417">
    <property type="term" value="F:fucosyltransferase activity"/>
    <property type="evidence" value="ECO:0007669"/>
    <property type="project" value="InterPro"/>
</dbReference>
<comment type="similarity">
    <text evidence="3 12">Belongs to the glycosyltransferase 10 family.</text>
</comment>
<evidence type="ECO:0000256" key="7">
    <source>
        <dbReference type="ARBA" id="ARBA00022968"/>
    </source>
</evidence>
<dbReference type="Gene3D" id="3.40.50.11660">
    <property type="entry name" value="Glycosyl transferase family 10, C-terminal domain"/>
    <property type="match status" value="1"/>
</dbReference>
<evidence type="ECO:0000256" key="6">
    <source>
        <dbReference type="ARBA" id="ARBA00022692"/>
    </source>
</evidence>
<comment type="pathway">
    <text evidence="2">Protein modification; protein glycosylation.</text>
</comment>
<dbReference type="UniPathway" id="UPA00378"/>
<keyword evidence="10" id="KW-0472">Membrane</keyword>
<dbReference type="OrthoDB" id="427096at2759"/>
<accession>A0A8J2MF91</accession>
<dbReference type="InterPro" id="IPR055270">
    <property type="entry name" value="Glyco_tran_10_C"/>
</dbReference>